<dbReference type="Proteomes" id="UP000093501">
    <property type="component" value="Unassembled WGS sequence"/>
</dbReference>
<keyword evidence="1" id="KW-0812">Transmembrane</keyword>
<reference evidence="3" key="1">
    <citation type="submission" date="2016-07" db="EMBL/GenBank/DDBJ databases">
        <authorList>
            <person name="Florea S."/>
            <person name="Webb J.S."/>
            <person name="Jaromczyk J."/>
            <person name="Schardl C.L."/>
        </authorList>
    </citation>
    <scope>NUCLEOTIDE SEQUENCE [LARGE SCALE GENOMIC DNA]</scope>
    <source>
        <strain evidence="3">IPBSL-7</strain>
    </source>
</reference>
<feature type="transmembrane region" description="Helical" evidence="1">
    <location>
        <begin position="27"/>
        <end position="48"/>
    </location>
</feature>
<evidence type="ECO:0000256" key="1">
    <source>
        <dbReference type="SAM" id="Phobius"/>
    </source>
</evidence>
<feature type="transmembrane region" description="Helical" evidence="1">
    <location>
        <begin position="68"/>
        <end position="87"/>
    </location>
</feature>
<feature type="transmembrane region" description="Helical" evidence="1">
    <location>
        <begin position="114"/>
        <end position="140"/>
    </location>
</feature>
<organism evidence="2 3">
    <name type="scientific">Tessaracoccus lapidicaptus</name>
    <dbReference type="NCBI Taxonomy" id="1427523"/>
    <lineage>
        <taxon>Bacteria</taxon>
        <taxon>Bacillati</taxon>
        <taxon>Actinomycetota</taxon>
        <taxon>Actinomycetes</taxon>
        <taxon>Propionibacteriales</taxon>
        <taxon>Propionibacteriaceae</taxon>
        <taxon>Tessaracoccus</taxon>
    </lineage>
</organism>
<evidence type="ECO:0008006" key="4">
    <source>
        <dbReference type="Google" id="ProtNLM"/>
    </source>
</evidence>
<name>A0A1C0ASB8_9ACTN</name>
<sequence>MTKAFSYLLDDLVQVPGTSVRVGVDPLLSLVPWAGTAVGAAFGGVVLLDAIRLRAPVPVLARMVGNSMLDWLLGMVPFIGAFFDVAFRANKKNLRLLNRTIENRELVRQASVRYWIAAAALVALVVAVIVAVPILVIAGVGQLLGTAG</sequence>
<keyword evidence="1" id="KW-0472">Membrane</keyword>
<dbReference type="Pfam" id="PF13430">
    <property type="entry name" value="DUF4112"/>
    <property type="match status" value="1"/>
</dbReference>
<evidence type="ECO:0000313" key="3">
    <source>
        <dbReference type="Proteomes" id="UP000093501"/>
    </source>
</evidence>
<dbReference type="InterPro" id="IPR025187">
    <property type="entry name" value="DUF4112"/>
</dbReference>
<dbReference type="PANTHER" id="PTHR35519:SF2">
    <property type="entry name" value="PH DOMAIN PROTEIN"/>
    <property type="match status" value="1"/>
</dbReference>
<dbReference type="AlphaFoldDB" id="A0A1C0ASB8"/>
<dbReference type="PANTHER" id="PTHR35519">
    <property type="entry name" value="MEMBRANE PROTEINS"/>
    <property type="match status" value="1"/>
</dbReference>
<comment type="caution">
    <text evidence="2">The sequence shown here is derived from an EMBL/GenBank/DDBJ whole genome shotgun (WGS) entry which is preliminary data.</text>
</comment>
<protein>
    <recommendedName>
        <fullName evidence="4">DUF4112 domain-containing protein</fullName>
    </recommendedName>
</protein>
<accession>A0A1C0ASB8</accession>
<keyword evidence="3" id="KW-1185">Reference proteome</keyword>
<proteinExistence type="predicted"/>
<evidence type="ECO:0000313" key="2">
    <source>
        <dbReference type="EMBL" id="OCL37307.1"/>
    </source>
</evidence>
<dbReference type="EMBL" id="MBQD01000001">
    <property type="protein sequence ID" value="OCL37307.1"/>
    <property type="molecule type" value="Genomic_DNA"/>
</dbReference>
<gene>
    <name evidence="2" type="ORF">BCR15_11360</name>
</gene>
<keyword evidence="1" id="KW-1133">Transmembrane helix</keyword>